<dbReference type="InterPro" id="IPR050659">
    <property type="entry name" value="Peptidase_M24B"/>
</dbReference>
<accession>A0A4R3J6R8</accession>
<evidence type="ECO:0000313" key="4">
    <source>
        <dbReference type="EMBL" id="TCS60546.1"/>
    </source>
</evidence>
<dbReference type="InterPro" id="IPR036005">
    <property type="entry name" value="Creatinase/aminopeptidase-like"/>
</dbReference>
<keyword evidence="4" id="KW-0378">Hydrolase</keyword>
<dbReference type="InterPro" id="IPR014335">
    <property type="entry name" value="Ectoine_EutD"/>
</dbReference>
<dbReference type="NCBIfam" id="TIGR02993">
    <property type="entry name" value="ectoine_eutD"/>
    <property type="match status" value="1"/>
</dbReference>
<dbReference type="SUPFAM" id="SSF55920">
    <property type="entry name" value="Creatinase/aminopeptidase"/>
    <property type="match status" value="1"/>
</dbReference>
<dbReference type="OrthoDB" id="9761809at2"/>
<dbReference type="Gene3D" id="3.90.230.10">
    <property type="entry name" value="Creatinase/methionine aminopeptidase superfamily"/>
    <property type="match status" value="1"/>
</dbReference>
<name>A0A4R3J6R8_9PROT</name>
<dbReference type="SUPFAM" id="SSF53092">
    <property type="entry name" value="Creatinase/prolidase N-terminal domain"/>
    <property type="match status" value="1"/>
</dbReference>
<dbReference type="Gene3D" id="3.40.350.10">
    <property type="entry name" value="Creatinase/prolidase N-terminal domain"/>
    <property type="match status" value="1"/>
</dbReference>
<feature type="region of interest" description="Disordered" evidence="1">
    <location>
        <begin position="1"/>
        <end position="25"/>
    </location>
</feature>
<dbReference type="InterPro" id="IPR000994">
    <property type="entry name" value="Pept_M24"/>
</dbReference>
<dbReference type="InterPro" id="IPR029149">
    <property type="entry name" value="Creatin/AminoP/Spt16_N"/>
</dbReference>
<dbReference type="InterPro" id="IPR000587">
    <property type="entry name" value="Creatinase_N"/>
</dbReference>
<gene>
    <name evidence="4" type="ORF">EDD55_11020</name>
</gene>
<dbReference type="PANTHER" id="PTHR46112">
    <property type="entry name" value="AMINOPEPTIDASE"/>
    <property type="match status" value="1"/>
</dbReference>
<dbReference type="CDD" id="cd01066">
    <property type="entry name" value="APP_MetAP"/>
    <property type="match status" value="1"/>
</dbReference>
<reference evidence="4 5" key="1">
    <citation type="submission" date="2019-03" db="EMBL/GenBank/DDBJ databases">
        <title>Genomic Encyclopedia of Type Strains, Phase IV (KMG-IV): sequencing the most valuable type-strain genomes for metagenomic binning, comparative biology and taxonomic classification.</title>
        <authorList>
            <person name="Goeker M."/>
        </authorList>
    </citation>
    <scope>NUCLEOTIDE SEQUENCE [LARGE SCALE GENOMIC DNA]</scope>
    <source>
        <strain evidence="4 5">DSM 101688</strain>
    </source>
</reference>
<evidence type="ECO:0000259" key="3">
    <source>
        <dbReference type="Pfam" id="PF01321"/>
    </source>
</evidence>
<evidence type="ECO:0000313" key="5">
    <source>
        <dbReference type="Proteomes" id="UP000295304"/>
    </source>
</evidence>
<proteinExistence type="predicted"/>
<feature type="compositionally biased region" description="Basic and acidic residues" evidence="1">
    <location>
        <begin position="1"/>
        <end position="14"/>
    </location>
</feature>
<dbReference type="Pfam" id="PF00557">
    <property type="entry name" value="Peptidase_M24"/>
    <property type="match status" value="1"/>
</dbReference>
<dbReference type="EMBL" id="SLZW01000010">
    <property type="protein sequence ID" value="TCS60546.1"/>
    <property type="molecule type" value="Genomic_DNA"/>
</dbReference>
<dbReference type="AlphaFoldDB" id="A0A4R3J6R8"/>
<protein>
    <submittedName>
        <fullName evidence="4">Ectoine hydrolase</fullName>
    </submittedName>
</protein>
<dbReference type="GO" id="GO:0016787">
    <property type="term" value="F:hydrolase activity"/>
    <property type="evidence" value="ECO:0007669"/>
    <property type="project" value="UniProtKB-KW"/>
</dbReference>
<comment type="caution">
    <text evidence="4">The sequence shown here is derived from an EMBL/GenBank/DDBJ whole genome shotgun (WGS) entry which is preliminary data.</text>
</comment>
<evidence type="ECO:0000259" key="2">
    <source>
        <dbReference type="Pfam" id="PF00557"/>
    </source>
</evidence>
<dbReference type="Pfam" id="PF01321">
    <property type="entry name" value="Creatinase_N"/>
    <property type="match status" value="1"/>
</dbReference>
<sequence>MSGQSHDHPHETGDVKASGWFDPSQSQAPVLDFERGEYEDRVARTQREMARRGIELLVVTDPSNMCWLTGYDGWSFYVHQCVLVPVDDMPLWFGREMDVNGAKQTTYLPFGRLIGYDDRYVQSPDVHPMDHLADIIKGYGWGARVIALEMDNYYFSAKCYTSLRAHLPDARLEDAAALVNWRRLVKSPQEIAYMRKAARIVEAMHKRAFEIVAPGMTKKDLAAELTYSGIVGVDEEGGDYPAIVPLIATGREASAPHITWDSTKIKKGDVTFFEVAGCYKRYHCPMARSIFLGKPPQHILDAEKALLEASERAMEAARPGNRCEDIANAFFTTLRGLGFDKSSRCGYSTGLSYPPDWGERTISLRSGDTTELKPGMTLHFMPGLWYDDWGLEITETLLITEGAVECLANVERGLMVKD</sequence>
<feature type="domain" description="Peptidase M24" evidence="2">
    <location>
        <begin position="193"/>
        <end position="401"/>
    </location>
</feature>
<keyword evidence="5" id="KW-1185">Reference proteome</keyword>
<dbReference type="Proteomes" id="UP000295304">
    <property type="component" value="Unassembled WGS sequence"/>
</dbReference>
<feature type="domain" description="Creatinase N-terminal" evidence="3">
    <location>
        <begin position="41"/>
        <end position="185"/>
    </location>
</feature>
<dbReference type="RefSeq" id="WP_132939860.1">
    <property type="nucleotide sequence ID" value="NZ_CP119676.1"/>
</dbReference>
<organism evidence="4 5">
    <name type="scientific">Varunaivibrio sulfuroxidans</name>
    <dbReference type="NCBI Taxonomy" id="1773489"/>
    <lineage>
        <taxon>Bacteria</taxon>
        <taxon>Pseudomonadati</taxon>
        <taxon>Pseudomonadota</taxon>
        <taxon>Alphaproteobacteria</taxon>
        <taxon>Rhodospirillales</taxon>
        <taxon>Magnetovibrionaceae</taxon>
        <taxon>Varunaivibrio</taxon>
    </lineage>
</organism>
<dbReference type="PANTHER" id="PTHR46112:SF2">
    <property type="entry name" value="XAA-PRO AMINOPEPTIDASE P-RELATED"/>
    <property type="match status" value="1"/>
</dbReference>
<evidence type="ECO:0000256" key="1">
    <source>
        <dbReference type="SAM" id="MobiDB-lite"/>
    </source>
</evidence>